<dbReference type="GO" id="GO:0006412">
    <property type="term" value="P:translation"/>
    <property type="evidence" value="ECO:0007669"/>
    <property type="project" value="UniProtKB-UniRule"/>
</dbReference>
<dbReference type="SUPFAM" id="SSF50104">
    <property type="entry name" value="Translation proteins SH3-like domain"/>
    <property type="match status" value="1"/>
</dbReference>
<sequence>MFHIRKGDTVKILSGKDRSKTGKVLSVDAASGKAIIDGRNIMVRHERPKKAGQKGQKIQYPSPIFASNLALVCPSCGKAARVGFKQDDKGQKIRICKKCGKEIK</sequence>
<name>A0A1F5QC76_9BACT</name>
<evidence type="ECO:0000256" key="4">
    <source>
        <dbReference type="ARBA" id="ARBA00035206"/>
    </source>
</evidence>
<protein>
    <recommendedName>
        <fullName evidence="4 5">Large ribosomal subunit protein uL24</fullName>
    </recommendedName>
</protein>
<keyword evidence="5" id="KW-0699">rRNA-binding</keyword>
<dbReference type="GO" id="GO:0019843">
    <property type="term" value="F:rRNA binding"/>
    <property type="evidence" value="ECO:0007669"/>
    <property type="project" value="UniProtKB-UniRule"/>
</dbReference>
<dbReference type="GO" id="GO:1990904">
    <property type="term" value="C:ribonucleoprotein complex"/>
    <property type="evidence" value="ECO:0007669"/>
    <property type="project" value="UniProtKB-KW"/>
</dbReference>
<dbReference type="InterPro" id="IPR041988">
    <property type="entry name" value="Ribosomal_uL24_KOW"/>
</dbReference>
<dbReference type="PANTHER" id="PTHR12903">
    <property type="entry name" value="MITOCHONDRIAL RIBOSOMAL PROTEIN L24"/>
    <property type="match status" value="1"/>
</dbReference>
<dbReference type="Pfam" id="PF17136">
    <property type="entry name" value="ribosomal_L24"/>
    <property type="match status" value="1"/>
</dbReference>
<keyword evidence="5" id="KW-0694">RNA-binding</keyword>
<keyword evidence="2 5" id="KW-0689">Ribosomal protein</keyword>
<evidence type="ECO:0000313" key="7">
    <source>
        <dbReference type="EMBL" id="OGE99756.1"/>
    </source>
</evidence>
<dbReference type="InterPro" id="IPR057264">
    <property type="entry name" value="Ribosomal_uL24_C"/>
</dbReference>
<dbReference type="CDD" id="cd06089">
    <property type="entry name" value="KOW_RPL26"/>
    <property type="match status" value="1"/>
</dbReference>
<accession>A0A1F5QC76</accession>
<evidence type="ECO:0000256" key="3">
    <source>
        <dbReference type="ARBA" id="ARBA00023274"/>
    </source>
</evidence>
<dbReference type="InterPro" id="IPR014722">
    <property type="entry name" value="Rib_uL2_dom2"/>
</dbReference>
<comment type="caution">
    <text evidence="7">The sequence shown here is derived from an EMBL/GenBank/DDBJ whole genome shotgun (WGS) entry which is preliminary data.</text>
</comment>
<dbReference type="Gene3D" id="2.30.30.30">
    <property type="match status" value="1"/>
</dbReference>
<dbReference type="Pfam" id="PF00467">
    <property type="entry name" value="KOW"/>
    <property type="match status" value="1"/>
</dbReference>
<organism evidence="7 8">
    <name type="scientific">Candidatus Doudnabacteria bacterium RIFCSPLOWO2_02_FULL_48_13</name>
    <dbReference type="NCBI Taxonomy" id="1817845"/>
    <lineage>
        <taxon>Bacteria</taxon>
        <taxon>Candidatus Doudnaibacteriota</taxon>
    </lineage>
</organism>
<dbReference type="InterPro" id="IPR008991">
    <property type="entry name" value="Translation_prot_SH3-like_sf"/>
</dbReference>
<comment type="function">
    <text evidence="5">One of the proteins that surrounds the polypeptide exit tunnel on the outside of the subunit.</text>
</comment>
<dbReference type="Proteomes" id="UP000177235">
    <property type="component" value="Unassembled WGS sequence"/>
</dbReference>
<dbReference type="AlphaFoldDB" id="A0A1F5QC76"/>
<gene>
    <name evidence="5" type="primary">rplX</name>
    <name evidence="7" type="ORF">A3J05_02745</name>
</gene>
<keyword evidence="3 5" id="KW-0687">Ribonucleoprotein</keyword>
<dbReference type="GO" id="GO:0003735">
    <property type="term" value="F:structural constituent of ribosome"/>
    <property type="evidence" value="ECO:0007669"/>
    <property type="project" value="InterPro"/>
</dbReference>
<comment type="subunit">
    <text evidence="5">Part of the 50S ribosomal subunit.</text>
</comment>
<evidence type="ECO:0000259" key="6">
    <source>
        <dbReference type="SMART" id="SM00739"/>
    </source>
</evidence>
<evidence type="ECO:0000256" key="5">
    <source>
        <dbReference type="HAMAP-Rule" id="MF_01326"/>
    </source>
</evidence>
<proteinExistence type="inferred from homology"/>
<dbReference type="NCBIfam" id="TIGR01079">
    <property type="entry name" value="rplX_bact"/>
    <property type="match status" value="1"/>
</dbReference>
<dbReference type="GO" id="GO:0005840">
    <property type="term" value="C:ribosome"/>
    <property type="evidence" value="ECO:0007669"/>
    <property type="project" value="UniProtKB-KW"/>
</dbReference>
<dbReference type="SMART" id="SM00739">
    <property type="entry name" value="KOW"/>
    <property type="match status" value="1"/>
</dbReference>
<evidence type="ECO:0000313" key="8">
    <source>
        <dbReference type="Proteomes" id="UP000177235"/>
    </source>
</evidence>
<evidence type="ECO:0000256" key="1">
    <source>
        <dbReference type="ARBA" id="ARBA00010618"/>
    </source>
</evidence>
<comment type="function">
    <text evidence="5">One of two assembly initiator proteins, it binds directly to the 5'-end of the 23S rRNA, where it nucleates assembly of the 50S subunit.</text>
</comment>
<dbReference type="InterPro" id="IPR003256">
    <property type="entry name" value="Ribosomal_uL24"/>
</dbReference>
<evidence type="ECO:0000256" key="2">
    <source>
        <dbReference type="ARBA" id="ARBA00022980"/>
    </source>
</evidence>
<comment type="similarity">
    <text evidence="1 5">Belongs to the universal ribosomal protein uL24 family.</text>
</comment>
<dbReference type="InterPro" id="IPR005824">
    <property type="entry name" value="KOW"/>
</dbReference>
<reference evidence="7 8" key="1">
    <citation type="journal article" date="2016" name="Nat. Commun.">
        <title>Thousands of microbial genomes shed light on interconnected biogeochemical processes in an aquifer system.</title>
        <authorList>
            <person name="Anantharaman K."/>
            <person name="Brown C.T."/>
            <person name="Hug L.A."/>
            <person name="Sharon I."/>
            <person name="Castelle C.J."/>
            <person name="Probst A.J."/>
            <person name="Thomas B.C."/>
            <person name="Singh A."/>
            <person name="Wilkins M.J."/>
            <person name="Karaoz U."/>
            <person name="Brodie E.L."/>
            <person name="Williams K.H."/>
            <person name="Hubbard S.S."/>
            <person name="Banfield J.F."/>
        </authorList>
    </citation>
    <scope>NUCLEOTIDE SEQUENCE [LARGE SCALE GENOMIC DNA]</scope>
</reference>
<feature type="domain" description="KOW" evidence="6">
    <location>
        <begin position="3"/>
        <end position="30"/>
    </location>
</feature>
<dbReference type="EMBL" id="MFFF01000016">
    <property type="protein sequence ID" value="OGE99756.1"/>
    <property type="molecule type" value="Genomic_DNA"/>
</dbReference>
<dbReference type="HAMAP" id="MF_01326_B">
    <property type="entry name" value="Ribosomal_uL24_B"/>
    <property type="match status" value="1"/>
</dbReference>